<comment type="subcellular location">
    <subcellularLocation>
        <location evidence="1">Mitochondrion</location>
    </subcellularLocation>
</comment>
<reference evidence="6" key="1">
    <citation type="submission" date="2017-02" db="UniProtKB">
        <authorList>
            <consortium name="WormBaseParasite"/>
        </authorList>
    </citation>
    <scope>IDENTIFICATION</scope>
</reference>
<reference evidence="4 5" key="2">
    <citation type="submission" date="2018-11" db="EMBL/GenBank/DDBJ databases">
        <authorList>
            <consortium name="Pathogen Informatics"/>
        </authorList>
    </citation>
    <scope>NUCLEOTIDE SEQUENCE [LARGE SCALE GENOMIC DNA]</scope>
</reference>
<evidence type="ECO:0000313" key="4">
    <source>
        <dbReference type="EMBL" id="VDM20039.1"/>
    </source>
</evidence>
<dbReference type="InterPro" id="IPR036549">
    <property type="entry name" value="CX6/COA6-like_sf"/>
</dbReference>
<dbReference type="GO" id="GO:0045277">
    <property type="term" value="C:respiratory chain complex IV"/>
    <property type="evidence" value="ECO:0007669"/>
    <property type="project" value="InterPro"/>
</dbReference>
<evidence type="ECO:0000313" key="5">
    <source>
        <dbReference type="Proteomes" id="UP000274429"/>
    </source>
</evidence>
<dbReference type="GO" id="GO:0005739">
    <property type="term" value="C:mitochondrion"/>
    <property type="evidence" value="ECO:0007669"/>
    <property type="project" value="UniProtKB-SubCell"/>
</dbReference>
<dbReference type="AlphaFoldDB" id="A0A0R3WNW0"/>
<protein>
    <submittedName>
        <fullName evidence="6">Cytochrome oxidase c subunit VIb</fullName>
    </submittedName>
</protein>
<dbReference type="Gene3D" id="1.10.10.140">
    <property type="entry name" value="Cytochrome c oxidase, subunit VIb"/>
    <property type="match status" value="1"/>
</dbReference>
<name>A0A0R3WNW0_HYDTA</name>
<dbReference type="WBParaSite" id="TTAC_0000244801-mRNA-1">
    <property type="protein sequence ID" value="TTAC_0000244801-mRNA-1"/>
    <property type="gene ID" value="TTAC_0000244801"/>
</dbReference>
<evidence type="ECO:0000256" key="1">
    <source>
        <dbReference type="ARBA" id="ARBA00004173"/>
    </source>
</evidence>
<dbReference type="EMBL" id="UYWX01001079">
    <property type="protein sequence ID" value="VDM20039.1"/>
    <property type="molecule type" value="Genomic_DNA"/>
</dbReference>
<evidence type="ECO:0000256" key="3">
    <source>
        <dbReference type="ARBA" id="ARBA00023157"/>
    </source>
</evidence>
<keyword evidence="2" id="KW-0496">Mitochondrion</keyword>
<sequence>MFPKVNLRHPKLHRTMVDIDDYRKKAREAKETGDYSFIRTVPHDPRFPNINQTSVYFYRNCLQNFIDFHRCKRIYGEDYKPCNYFEFAYRDLCPSFMIEAWTEQVESDTFPYKIE</sequence>
<dbReference type="STRING" id="6205.A0A0R3WNW0"/>
<dbReference type="Proteomes" id="UP000274429">
    <property type="component" value="Unassembled WGS sequence"/>
</dbReference>
<dbReference type="Pfam" id="PF02297">
    <property type="entry name" value="COX6B"/>
    <property type="match status" value="1"/>
</dbReference>
<organism evidence="6">
    <name type="scientific">Hydatigena taeniaeformis</name>
    <name type="common">Feline tapeworm</name>
    <name type="synonym">Taenia taeniaeformis</name>
    <dbReference type="NCBI Taxonomy" id="6205"/>
    <lineage>
        <taxon>Eukaryota</taxon>
        <taxon>Metazoa</taxon>
        <taxon>Spiralia</taxon>
        <taxon>Lophotrochozoa</taxon>
        <taxon>Platyhelminthes</taxon>
        <taxon>Cestoda</taxon>
        <taxon>Eucestoda</taxon>
        <taxon>Cyclophyllidea</taxon>
        <taxon>Taeniidae</taxon>
        <taxon>Hydatigera</taxon>
    </lineage>
</organism>
<keyword evidence="5" id="KW-1185">Reference proteome</keyword>
<accession>A0A0R3WNW0</accession>
<gene>
    <name evidence="4" type="ORF">TTAC_LOCUS2435</name>
</gene>
<dbReference type="InterPro" id="IPR048280">
    <property type="entry name" value="COX6B-like"/>
</dbReference>
<proteinExistence type="predicted"/>
<dbReference type="CDD" id="cd00926">
    <property type="entry name" value="Cyt_c_Oxidase_VIb"/>
    <property type="match status" value="1"/>
</dbReference>
<evidence type="ECO:0000313" key="6">
    <source>
        <dbReference type="WBParaSite" id="TTAC_0000244801-mRNA-1"/>
    </source>
</evidence>
<dbReference type="OrthoDB" id="1107506at2759"/>
<dbReference type="PANTHER" id="PTHR11387">
    <property type="entry name" value="CYTOCHROME C OXIDASE SUBUNIT 6B"/>
    <property type="match status" value="1"/>
</dbReference>
<dbReference type="InterPro" id="IPR003213">
    <property type="entry name" value="Cyt_c_oxidase_su6B"/>
</dbReference>
<dbReference type="SUPFAM" id="SSF47694">
    <property type="entry name" value="Cytochrome c oxidase subunit h"/>
    <property type="match status" value="1"/>
</dbReference>
<evidence type="ECO:0000256" key="2">
    <source>
        <dbReference type="ARBA" id="ARBA00023128"/>
    </source>
</evidence>
<keyword evidence="3" id="KW-1015">Disulfide bond</keyword>